<name>A0A1S8AB77_ROSNE</name>
<dbReference type="EMBL" id="DF977553">
    <property type="protein sequence ID" value="GAW27327.1"/>
    <property type="molecule type" value="Genomic_DNA"/>
</dbReference>
<proteinExistence type="predicted"/>
<sequence>MTLNQRLHDTHLLVPELTSRPLCLRLVAHYCLLSLETRRELLVPRCGANDIGWDFTRRPPASSHPHCATEYSFTLRIPNLLNQPVWP</sequence>
<evidence type="ECO:0000313" key="2">
    <source>
        <dbReference type="Proteomes" id="UP000054516"/>
    </source>
</evidence>
<gene>
    <name evidence="1" type="ORF">SAMD00023353_10800020</name>
</gene>
<protein>
    <submittedName>
        <fullName evidence="1">Putative fatty acid desaturase</fullName>
    </submittedName>
</protein>
<accession>A0A1S8AB77</accession>
<organism evidence="1">
    <name type="scientific">Rosellinia necatrix</name>
    <name type="common">White root-rot fungus</name>
    <dbReference type="NCBI Taxonomy" id="77044"/>
    <lineage>
        <taxon>Eukaryota</taxon>
        <taxon>Fungi</taxon>
        <taxon>Dikarya</taxon>
        <taxon>Ascomycota</taxon>
        <taxon>Pezizomycotina</taxon>
        <taxon>Sordariomycetes</taxon>
        <taxon>Xylariomycetidae</taxon>
        <taxon>Xylariales</taxon>
        <taxon>Xylariaceae</taxon>
        <taxon>Rosellinia</taxon>
    </lineage>
</organism>
<keyword evidence="2" id="KW-1185">Reference proteome</keyword>
<feature type="non-terminal residue" evidence="1">
    <location>
        <position position="87"/>
    </location>
</feature>
<dbReference type="AlphaFoldDB" id="A0A1S8AB77"/>
<reference evidence="1" key="1">
    <citation type="submission" date="2016-03" db="EMBL/GenBank/DDBJ databases">
        <title>Draft genome sequence of Rosellinia necatrix.</title>
        <authorList>
            <person name="Kanematsu S."/>
        </authorList>
    </citation>
    <scope>NUCLEOTIDE SEQUENCE [LARGE SCALE GENOMIC DNA]</scope>
    <source>
        <strain evidence="1">W97</strain>
    </source>
</reference>
<evidence type="ECO:0000313" key="1">
    <source>
        <dbReference type="EMBL" id="GAW27327.1"/>
    </source>
</evidence>
<dbReference type="Proteomes" id="UP000054516">
    <property type="component" value="Unassembled WGS sequence"/>
</dbReference>